<dbReference type="Proteomes" id="UP000276133">
    <property type="component" value="Unassembled WGS sequence"/>
</dbReference>
<evidence type="ECO:0000313" key="2">
    <source>
        <dbReference type="Proteomes" id="UP000276133"/>
    </source>
</evidence>
<accession>A0A3M7SF26</accession>
<dbReference type="AlphaFoldDB" id="A0A3M7SF26"/>
<keyword evidence="2" id="KW-1185">Reference proteome</keyword>
<sequence>MKSLLKVRAGQNDSTIFTIFSCILGGKKYFFDNFLKHWYINKKISYRVFFNLGLCSNDWGPFKTNFY</sequence>
<gene>
    <name evidence="1" type="ORF">BpHYR1_006634</name>
</gene>
<comment type="caution">
    <text evidence="1">The sequence shown here is derived from an EMBL/GenBank/DDBJ whole genome shotgun (WGS) entry which is preliminary data.</text>
</comment>
<evidence type="ECO:0000313" key="1">
    <source>
        <dbReference type="EMBL" id="RNA34339.1"/>
    </source>
</evidence>
<dbReference type="EMBL" id="REGN01001496">
    <property type="protein sequence ID" value="RNA34339.1"/>
    <property type="molecule type" value="Genomic_DNA"/>
</dbReference>
<proteinExistence type="predicted"/>
<name>A0A3M7SF26_BRAPC</name>
<reference evidence="1 2" key="1">
    <citation type="journal article" date="2018" name="Sci. Rep.">
        <title>Genomic signatures of local adaptation to the degree of environmental predictability in rotifers.</title>
        <authorList>
            <person name="Franch-Gras L."/>
            <person name="Hahn C."/>
            <person name="Garcia-Roger E.M."/>
            <person name="Carmona M.J."/>
            <person name="Serra M."/>
            <person name="Gomez A."/>
        </authorList>
    </citation>
    <scope>NUCLEOTIDE SEQUENCE [LARGE SCALE GENOMIC DNA]</scope>
    <source>
        <strain evidence="1">HYR1</strain>
    </source>
</reference>
<organism evidence="1 2">
    <name type="scientific">Brachionus plicatilis</name>
    <name type="common">Marine rotifer</name>
    <name type="synonym">Brachionus muelleri</name>
    <dbReference type="NCBI Taxonomy" id="10195"/>
    <lineage>
        <taxon>Eukaryota</taxon>
        <taxon>Metazoa</taxon>
        <taxon>Spiralia</taxon>
        <taxon>Gnathifera</taxon>
        <taxon>Rotifera</taxon>
        <taxon>Eurotatoria</taxon>
        <taxon>Monogononta</taxon>
        <taxon>Pseudotrocha</taxon>
        <taxon>Ploima</taxon>
        <taxon>Brachionidae</taxon>
        <taxon>Brachionus</taxon>
    </lineage>
</organism>
<protein>
    <submittedName>
        <fullName evidence="1">Uncharacterized protein</fullName>
    </submittedName>
</protein>